<dbReference type="GO" id="GO:0003955">
    <property type="term" value="F:NAD(P)H dehydrogenase (quinone) activity"/>
    <property type="evidence" value="ECO:0007669"/>
    <property type="project" value="TreeGrafter"/>
</dbReference>
<evidence type="ECO:0000313" key="3">
    <source>
        <dbReference type="Proteomes" id="UP000184536"/>
    </source>
</evidence>
<dbReference type="AlphaFoldDB" id="A0A1M6J771"/>
<keyword evidence="3" id="KW-1185">Reference proteome</keyword>
<evidence type="ECO:0000313" key="2">
    <source>
        <dbReference type="EMBL" id="SHJ42477.1"/>
    </source>
</evidence>
<accession>A0A1M6J771</accession>
<dbReference type="SUPFAM" id="SSF52218">
    <property type="entry name" value="Flavoproteins"/>
    <property type="match status" value="1"/>
</dbReference>
<protein>
    <submittedName>
        <fullName evidence="2">NAD(P)H dehydrogenase (Quinone)</fullName>
    </submittedName>
</protein>
<dbReference type="STRING" id="1121919.SAMN02745975_02066"/>
<feature type="domain" description="Flavodoxin-like" evidence="1">
    <location>
        <begin position="7"/>
        <end position="196"/>
    </location>
</feature>
<reference evidence="3" key="1">
    <citation type="submission" date="2016-11" db="EMBL/GenBank/DDBJ databases">
        <authorList>
            <person name="Varghese N."/>
            <person name="Submissions S."/>
        </authorList>
    </citation>
    <scope>NUCLEOTIDE SEQUENCE [LARGE SCALE GENOMIC DNA]</scope>
    <source>
        <strain evidence="3">DSM 17957</strain>
    </source>
</reference>
<dbReference type="PANTHER" id="PTHR30546">
    <property type="entry name" value="FLAVODOXIN-RELATED PROTEIN WRBA-RELATED"/>
    <property type="match status" value="1"/>
</dbReference>
<organism evidence="2 3">
    <name type="scientific">Geosporobacter subterraneus DSM 17957</name>
    <dbReference type="NCBI Taxonomy" id="1121919"/>
    <lineage>
        <taxon>Bacteria</taxon>
        <taxon>Bacillati</taxon>
        <taxon>Bacillota</taxon>
        <taxon>Clostridia</taxon>
        <taxon>Peptostreptococcales</taxon>
        <taxon>Thermotaleaceae</taxon>
        <taxon>Geosporobacter</taxon>
    </lineage>
</organism>
<sequence>MMSKTKLTIIYSSTTGTNYQLAKWAEEGALELGAEVRVRKVPHIRPPHDIDTDPSKIALAEATRDVAEIALEDLDWADAIIFSTPARYGVMTAEVKDFLEKTGGLWAEGKLVNKVVSGMASAQNTHGGQEAVLLSLYTAMYHWGAIIAAPGYTNPVLFSSGGNPYGITVTTTADGTIIEDKEIIRNAVKHQAKRTLTIAGAIQQLKKIETVK</sequence>
<dbReference type="Gene3D" id="3.40.50.360">
    <property type="match status" value="1"/>
</dbReference>
<proteinExistence type="predicted"/>
<dbReference type="Pfam" id="PF03358">
    <property type="entry name" value="FMN_red"/>
    <property type="match status" value="1"/>
</dbReference>
<dbReference type="InterPro" id="IPR029039">
    <property type="entry name" value="Flavoprotein-like_sf"/>
</dbReference>
<dbReference type="InterPro" id="IPR005025">
    <property type="entry name" value="FMN_Rdtase-like_dom"/>
</dbReference>
<dbReference type="Proteomes" id="UP000184536">
    <property type="component" value="Unassembled WGS sequence"/>
</dbReference>
<dbReference type="PANTHER" id="PTHR30546:SF23">
    <property type="entry name" value="FLAVOPROTEIN-LIKE PROTEIN YCP4-RELATED"/>
    <property type="match status" value="1"/>
</dbReference>
<dbReference type="GO" id="GO:0010181">
    <property type="term" value="F:FMN binding"/>
    <property type="evidence" value="ECO:0007669"/>
    <property type="project" value="InterPro"/>
</dbReference>
<gene>
    <name evidence="2" type="ORF">SAMN02745975_02066</name>
</gene>
<dbReference type="GO" id="GO:0016020">
    <property type="term" value="C:membrane"/>
    <property type="evidence" value="ECO:0007669"/>
    <property type="project" value="TreeGrafter"/>
</dbReference>
<dbReference type="InterPro" id="IPR008254">
    <property type="entry name" value="Flavodoxin/NO_synth"/>
</dbReference>
<evidence type="ECO:0000259" key="1">
    <source>
        <dbReference type="PROSITE" id="PS50902"/>
    </source>
</evidence>
<dbReference type="EMBL" id="FQZV01000024">
    <property type="protein sequence ID" value="SHJ42477.1"/>
    <property type="molecule type" value="Genomic_DNA"/>
</dbReference>
<dbReference type="PROSITE" id="PS50902">
    <property type="entry name" value="FLAVODOXIN_LIKE"/>
    <property type="match status" value="1"/>
</dbReference>
<name>A0A1M6J771_9FIRM</name>